<proteinExistence type="predicted"/>
<feature type="region of interest" description="Disordered" evidence="1">
    <location>
        <begin position="249"/>
        <end position="288"/>
    </location>
</feature>
<feature type="compositionally biased region" description="Basic and acidic residues" evidence="1">
    <location>
        <begin position="279"/>
        <end position="288"/>
    </location>
</feature>
<gene>
    <name evidence="3" type="ORF">H103_02682</name>
</gene>
<sequence>MKLIRQKSSDEEIEAVITSIEEQAKTHGLTDPLIASTDVYVTSICYVGSKSLSHFLSCIERCKDRLLAIGPKSDAARRQIINSVMDYWVDQPGIGINIIDKLLNYTILTPLSVLEWALVDNLAAGSTLAKPHIFEMISATMRKVTNRMRQIVAARTQPTLYEPQLSILDETLKKEKADMLSMFQLIEDTLVPVAGGYSDGMMERTEDDSLQPENAMIQQWGSRWLNVFRRKVAVERAFIDEAMTSAPALGTMAPPAPSLGIDEKTEESKTLEEPPMDVEEMHDTAEID</sequence>
<dbReference type="GO" id="GO:0000184">
    <property type="term" value="P:nuclear-transcribed mRNA catabolic process, nonsense-mediated decay"/>
    <property type="evidence" value="ECO:0007669"/>
    <property type="project" value="TreeGrafter"/>
</dbReference>
<reference evidence="3" key="1">
    <citation type="submission" date="2014-02" db="EMBL/GenBank/DDBJ databases">
        <title>The Genome Sequence of Trichophyton rubrum (morphotype fischeri) CBS 288.86.</title>
        <authorList>
            <consortium name="The Broad Institute Genomics Platform"/>
            <person name="Cuomo C.A."/>
            <person name="White T.C."/>
            <person name="Graser Y."/>
            <person name="Martinez-Rossi N."/>
            <person name="Heitman J."/>
            <person name="Young S.K."/>
            <person name="Zeng Q."/>
            <person name="Gargeya S."/>
            <person name="Abouelleil A."/>
            <person name="Alvarado L."/>
            <person name="Chapman S.B."/>
            <person name="Gainer-Dewar J."/>
            <person name="Goldberg J."/>
            <person name="Griggs A."/>
            <person name="Gujja S."/>
            <person name="Hansen M."/>
            <person name="Howarth C."/>
            <person name="Imamovic A."/>
            <person name="Larimer J."/>
            <person name="Martinez D."/>
            <person name="Murphy C."/>
            <person name="Pearson M.D."/>
            <person name="Persinoti G."/>
            <person name="Poon T."/>
            <person name="Priest M."/>
            <person name="Roberts A.D."/>
            <person name="Saif S."/>
            <person name="Shea T.D."/>
            <person name="Sykes S.N."/>
            <person name="Wortman J."/>
            <person name="Nusbaum C."/>
            <person name="Birren B."/>
        </authorList>
    </citation>
    <scope>NUCLEOTIDE SEQUENCE [LARGE SCALE GENOMIC DNA]</scope>
    <source>
        <strain evidence="3">CBS 288.86</strain>
    </source>
</reference>
<dbReference type="PANTHER" id="PTHR12412">
    <property type="entry name" value="CAP BINDING PROTEIN"/>
    <property type="match status" value="1"/>
</dbReference>
<evidence type="ECO:0000313" key="3">
    <source>
        <dbReference type="EMBL" id="EZF54544.1"/>
    </source>
</evidence>
<dbReference type="Pfam" id="PF09090">
    <property type="entry name" value="MIF4G_like_2"/>
    <property type="match status" value="1"/>
</dbReference>
<dbReference type="GO" id="GO:0005846">
    <property type="term" value="C:nuclear cap binding complex"/>
    <property type="evidence" value="ECO:0007669"/>
    <property type="project" value="InterPro"/>
</dbReference>
<dbReference type="EMBL" id="KK207781">
    <property type="protein sequence ID" value="EZF54544.1"/>
    <property type="molecule type" value="Genomic_DNA"/>
</dbReference>
<dbReference type="Gene3D" id="1.25.40.180">
    <property type="match status" value="1"/>
</dbReference>
<dbReference type="PANTHER" id="PTHR12412:SF2">
    <property type="entry name" value="NUCLEAR CAP-BINDING PROTEIN SUBUNIT 1"/>
    <property type="match status" value="1"/>
</dbReference>
<dbReference type="InterPro" id="IPR027159">
    <property type="entry name" value="CBP80"/>
</dbReference>
<feature type="compositionally biased region" description="Basic and acidic residues" evidence="1">
    <location>
        <begin position="261"/>
        <end position="272"/>
    </location>
</feature>
<dbReference type="GO" id="GO:0005634">
    <property type="term" value="C:nucleus"/>
    <property type="evidence" value="ECO:0007669"/>
    <property type="project" value="TreeGrafter"/>
</dbReference>
<protein>
    <recommendedName>
        <fullName evidence="2">MIF4G-like type 2 domain-containing protein</fullName>
    </recommendedName>
</protein>
<dbReference type="Proteomes" id="UP000023758">
    <property type="component" value="Unassembled WGS sequence"/>
</dbReference>
<accession>A0A022W8A9</accession>
<dbReference type="GO" id="GO:0006406">
    <property type="term" value="P:mRNA export from nucleus"/>
    <property type="evidence" value="ECO:0007669"/>
    <property type="project" value="InterPro"/>
</dbReference>
<dbReference type="HOGENOM" id="CLU_967063_0_0_1"/>
<evidence type="ECO:0000259" key="2">
    <source>
        <dbReference type="Pfam" id="PF09090"/>
    </source>
</evidence>
<feature type="domain" description="MIF4G-like type 2" evidence="2">
    <location>
        <begin position="1"/>
        <end position="235"/>
    </location>
</feature>
<dbReference type="FunFam" id="1.25.40.180:FF:000045">
    <property type="entry name" value="snRNA cap binding complex subunit (Gcr3), putative"/>
    <property type="match status" value="1"/>
</dbReference>
<evidence type="ECO:0000256" key="1">
    <source>
        <dbReference type="SAM" id="MobiDB-lite"/>
    </source>
</evidence>
<organism evidence="3">
    <name type="scientific">Trichophyton rubrum CBS 288.86</name>
    <dbReference type="NCBI Taxonomy" id="1215330"/>
    <lineage>
        <taxon>Eukaryota</taxon>
        <taxon>Fungi</taxon>
        <taxon>Dikarya</taxon>
        <taxon>Ascomycota</taxon>
        <taxon>Pezizomycotina</taxon>
        <taxon>Eurotiomycetes</taxon>
        <taxon>Eurotiomycetidae</taxon>
        <taxon>Onygenales</taxon>
        <taxon>Arthrodermataceae</taxon>
        <taxon>Trichophyton</taxon>
    </lineage>
</organism>
<name>A0A022W8A9_TRIRU</name>
<dbReference type="InterPro" id="IPR016024">
    <property type="entry name" value="ARM-type_fold"/>
</dbReference>
<dbReference type="SUPFAM" id="SSF48371">
    <property type="entry name" value="ARM repeat"/>
    <property type="match status" value="1"/>
</dbReference>
<dbReference type="AlphaFoldDB" id="A0A022W8A9"/>
<dbReference type="GO" id="GO:0000339">
    <property type="term" value="F:RNA cap binding"/>
    <property type="evidence" value="ECO:0007669"/>
    <property type="project" value="InterPro"/>
</dbReference>
<dbReference type="GO" id="GO:0003729">
    <property type="term" value="F:mRNA binding"/>
    <property type="evidence" value="ECO:0007669"/>
    <property type="project" value="TreeGrafter"/>
</dbReference>
<dbReference type="InterPro" id="IPR015174">
    <property type="entry name" value="MIF4G-like_typ-2"/>
</dbReference>